<evidence type="ECO:0000313" key="2">
    <source>
        <dbReference type="Proteomes" id="UP001627154"/>
    </source>
</evidence>
<name>A0ABD2WXE3_9HYME</name>
<sequence length="193" mass="21462">MLSRGRFVKVNLPLVSEPPSSEASCGGVLLLYSPRILRDRERRSSESHPRAPVLVHGEKRRRVRCVCADIIHNMQPDSIMRDVDNSVDKLRVVNNNYNNNVDVVVVESPGTMNNGSGGRHAAGPDNNINMYHQMGDDGLTQIGQVFHSAYQSIVAGQPQQFLLPLWLLRAAALQSSQSDSDSFDVYVRVVQRI</sequence>
<gene>
    <name evidence="1" type="ORF">TKK_008525</name>
</gene>
<evidence type="ECO:0000313" key="1">
    <source>
        <dbReference type="EMBL" id="KAL3397776.1"/>
    </source>
</evidence>
<comment type="caution">
    <text evidence="1">The sequence shown here is derived from an EMBL/GenBank/DDBJ whole genome shotgun (WGS) entry which is preliminary data.</text>
</comment>
<keyword evidence="2" id="KW-1185">Reference proteome</keyword>
<dbReference type="AlphaFoldDB" id="A0ABD2WXE3"/>
<dbReference type="Proteomes" id="UP001627154">
    <property type="component" value="Unassembled WGS sequence"/>
</dbReference>
<proteinExistence type="predicted"/>
<organism evidence="1 2">
    <name type="scientific">Trichogramma kaykai</name>
    <dbReference type="NCBI Taxonomy" id="54128"/>
    <lineage>
        <taxon>Eukaryota</taxon>
        <taxon>Metazoa</taxon>
        <taxon>Ecdysozoa</taxon>
        <taxon>Arthropoda</taxon>
        <taxon>Hexapoda</taxon>
        <taxon>Insecta</taxon>
        <taxon>Pterygota</taxon>
        <taxon>Neoptera</taxon>
        <taxon>Endopterygota</taxon>
        <taxon>Hymenoptera</taxon>
        <taxon>Apocrita</taxon>
        <taxon>Proctotrupomorpha</taxon>
        <taxon>Chalcidoidea</taxon>
        <taxon>Trichogrammatidae</taxon>
        <taxon>Trichogramma</taxon>
    </lineage>
</organism>
<protein>
    <submittedName>
        <fullName evidence="1">Uncharacterized protein</fullName>
    </submittedName>
</protein>
<dbReference type="EMBL" id="JBJJXI010000061">
    <property type="protein sequence ID" value="KAL3397776.1"/>
    <property type="molecule type" value="Genomic_DNA"/>
</dbReference>
<accession>A0ABD2WXE3</accession>
<reference evidence="1 2" key="1">
    <citation type="journal article" date="2024" name="bioRxiv">
        <title>A reference genome for Trichogramma kaykai: A tiny desert-dwelling parasitoid wasp with competing sex-ratio distorters.</title>
        <authorList>
            <person name="Culotta J."/>
            <person name="Lindsey A.R."/>
        </authorList>
    </citation>
    <scope>NUCLEOTIDE SEQUENCE [LARGE SCALE GENOMIC DNA]</scope>
    <source>
        <strain evidence="1 2">KSX58</strain>
    </source>
</reference>